<organism evidence="2 3">
    <name type="scientific">Scytalidium lignicola</name>
    <name type="common">Hyphomycete</name>
    <dbReference type="NCBI Taxonomy" id="5539"/>
    <lineage>
        <taxon>Eukaryota</taxon>
        <taxon>Fungi</taxon>
        <taxon>Dikarya</taxon>
        <taxon>Ascomycota</taxon>
        <taxon>Pezizomycotina</taxon>
        <taxon>Leotiomycetes</taxon>
        <taxon>Leotiomycetes incertae sedis</taxon>
        <taxon>Scytalidium</taxon>
    </lineage>
</organism>
<protein>
    <submittedName>
        <fullName evidence="2">Uncharacterized protein</fullName>
    </submittedName>
</protein>
<dbReference type="EMBL" id="NCSJ02000171">
    <property type="protein sequence ID" value="RFU28229.1"/>
    <property type="molecule type" value="Genomic_DNA"/>
</dbReference>
<dbReference type="STRING" id="5539.A0A3E2H4C8"/>
<evidence type="ECO:0000256" key="1">
    <source>
        <dbReference type="SAM" id="MobiDB-lite"/>
    </source>
</evidence>
<feature type="region of interest" description="Disordered" evidence="1">
    <location>
        <begin position="474"/>
        <end position="520"/>
    </location>
</feature>
<dbReference type="AlphaFoldDB" id="A0A3E2H4C8"/>
<feature type="non-terminal residue" evidence="2">
    <location>
        <position position="548"/>
    </location>
</feature>
<evidence type="ECO:0000313" key="2">
    <source>
        <dbReference type="EMBL" id="RFU28229.1"/>
    </source>
</evidence>
<dbReference type="OrthoDB" id="3555693at2759"/>
<dbReference type="Proteomes" id="UP000258309">
    <property type="component" value="Unassembled WGS sequence"/>
</dbReference>
<feature type="compositionally biased region" description="Polar residues" evidence="1">
    <location>
        <begin position="496"/>
        <end position="505"/>
    </location>
</feature>
<evidence type="ECO:0000313" key="3">
    <source>
        <dbReference type="Proteomes" id="UP000258309"/>
    </source>
</evidence>
<feature type="region of interest" description="Disordered" evidence="1">
    <location>
        <begin position="140"/>
        <end position="161"/>
    </location>
</feature>
<name>A0A3E2H4C8_SCYLI</name>
<reference evidence="2 3" key="1">
    <citation type="submission" date="2018-05" db="EMBL/GenBank/DDBJ databases">
        <title>Draft genome sequence of Scytalidium lignicola DSM 105466, a ubiquitous saprotrophic fungus.</title>
        <authorList>
            <person name="Buettner E."/>
            <person name="Gebauer A.M."/>
            <person name="Hofrichter M."/>
            <person name="Liers C."/>
            <person name="Kellner H."/>
        </authorList>
    </citation>
    <scope>NUCLEOTIDE SEQUENCE [LARGE SCALE GENOMIC DNA]</scope>
    <source>
        <strain evidence="2 3">DSM 105466</strain>
    </source>
</reference>
<comment type="caution">
    <text evidence="2">The sequence shown here is derived from an EMBL/GenBank/DDBJ whole genome shotgun (WGS) entry which is preliminary data.</text>
</comment>
<proteinExistence type="predicted"/>
<dbReference type="OMA" id="RSRDMIT"/>
<keyword evidence="3" id="KW-1185">Reference proteome</keyword>
<gene>
    <name evidence="2" type="ORF">B7463_g8102</name>
</gene>
<feature type="non-terminal residue" evidence="2">
    <location>
        <position position="1"/>
    </location>
</feature>
<feature type="compositionally biased region" description="Polar residues" evidence="1">
    <location>
        <begin position="146"/>
        <end position="156"/>
    </location>
</feature>
<sequence>MSGVKETNGNGSKGSAKSKFGTHLKELLSVSKKFSNHADEIGDLDQLIHDKGKLQEELQAKVKELHQKEEVIESLRTFKDKEIALLQATKNKEIEALELKKDALFEEFSKQYDEWRVNTDREKALENQVHELQTKLSQALERAESSENQLKHLQQQSHKDKQALEEIGKQLELTSKTLSSRENELEGTRMNLEISEKTLQKERKELGLVELDLDDLANKFNDFTTKYHDLAKEFFLTQLPDTMSWTRIWMVLCQSKSTKEALRKRPLSNSVPSQYIRMAVAEKVMAEKICDNIFVQFYLPADRKVMEEAMDNLYEDSPRDEAIFRMRLLSAFKPQEQQRQIESIIRFTITEIVSLLEPLLFTPDAKDRFQSRLEQLLWQAVKLWRSVQKSPQRAYVENMPDQDWDSYRDYDTAIELKPDQAVHVPDQTDTILSLFPQVSIGEEIICPGYALWSGQATVVAADIEYLQSAPRNLTNSRTSSFRGGPSRWDTSRRKSSINGTMNTGNGPEDPSMSPKAGIGSQTYLDHAISRRISLSRTMGDRAVSPSRE</sequence>
<accession>A0A3E2H4C8</accession>